<dbReference type="Gene3D" id="3.30.70.270">
    <property type="match status" value="1"/>
</dbReference>
<dbReference type="PROSITE" id="PS50887">
    <property type="entry name" value="GGDEF"/>
    <property type="match status" value="1"/>
</dbReference>
<dbReference type="GO" id="GO:0043709">
    <property type="term" value="P:cell adhesion involved in single-species biofilm formation"/>
    <property type="evidence" value="ECO:0007669"/>
    <property type="project" value="TreeGrafter"/>
</dbReference>
<feature type="compositionally biased region" description="Pro residues" evidence="1">
    <location>
        <begin position="379"/>
        <end position="389"/>
    </location>
</feature>
<dbReference type="NCBIfam" id="TIGR00254">
    <property type="entry name" value="GGDEF"/>
    <property type="match status" value="1"/>
</dbReference>
<proteinExistence type="predicted"/>
<keyword evidence="5" id="KW-1185">Reference proteome</keyword>
<dbReference type="InterPro" id="IPR050469">
    <property type="entry name" value="Diguanylate_Cyclase"/>
</dbReference>
<evidence type="ECO:0000259" key="3">
    <source>
        <dbReference type="PROSITE" id="PS50887"/>
    </source>
</evidence>
<evidence type="ECO:0000256" key="1">
    <source>
        <dbReference type="SAM" id="MobiDB-lite"/>
    </source>
</evidence>
<dbReference type="RefSeq" id="WP_328857292.1">
    <property type="nucleotide sequence ID" value="NZ_CP108021.1"/>
</dbReference>
<keyword evidence="2" id="KW-1133">Transmembrane helix</keyword>
<feature type="transmembrane region" description="Helical" evidence="2">
    <location>
        <begin position="170"/>
        <end position="191"/>
    </location>
</feature>
<evidence type="ECO:0000256" key="2">
    <source>
        <dbReference type="SAM" id="Phobius"/>
    </source>
</evidence>
<dbReference type="PANTHER" id="PTHR45138:SF9">
    <property type="entry name" value="DIGUANYLATE CYCLASE DGCM-RELATED"/>
    <property type="match status" value="1"/>
</dbReference>
<dbReference type="KEGG" id="whr:OG579_19490"/>
<feature type="transmembrane region" description="Helical" evidence="2">
    <location>
        <begin position="40"/>
        <end position="61"/>
    </location>
</feature>
<feature type="region of interest" description="Disordered" evidence="1">
    <location>
        <begin position="357"/>
        <end position="389"/>
    </location>
</feature>
<name>A0AAU4K1H9_9NOCA</name>
<feature type="transmembrane region" description="Helical" evidence="2">
    <location>
        <begin position="120"/>
        <end position="138"/>
    </location>
</feature>
<dbReference type="InterPro" id="IPR000160">
    <property type="entry name" value="GGDEF_dom"/>
</dbReference>
<dbReference type="InterPro" id="IPR029787">
    <property type="entry name" value="Nucleotide_cyclase"/>
</dbReference>
<dbReference type="PANTHER" id="PTHR45138">
    <property type="entry name" value="REGULATORY COMPONENTS OF SENSORY TRANSDUCTION SYSTEM"/>
    <property type="match status" value="1"/>
</dbReference>
<keyword evidence="2" id="KW-0472">Membrane</keyword>
<protein>
    <submittedName>
        <fullName evidence="4">GGDEF domain-containing protein</fullName>
    </submittedName>
</protein>
<dbReference type="GO" id="GO:0005886">
    <property type="term" value="C:plasma membrane"/>
    <property type="evidence" value="ECO:0007669"/>
    <property type="project" value="TreeGrafter"/>
</dbReference>
<dbReference type="GO" id="GO:0052621">
    <property type="term" value="F:diguanylate cyclase activity"/>
    <property type="evidence" value="ECO:0007669"/>
    <property type="project" value="TreeGrafter"/>
</dbReference>
<feature type="transmembrane region" description="Helical" evidence="2">
    <location>
        <begin position="145"/>
        <end position="164"/>
    </location>
</feature>
<dbReference type="EMBL" id="CP108021">
    <property type="protein sequence ID" value="WUM19849.1"/>
    <property type="molecule type" value="Genomic_DNA"/>
</dbReference>
<dbReference type="Pfam" id="PF00990">
    <property type="entry name" value="GGDEF"/>
    <property type="match status" value="1"/>
</dbReference>
<organism evidence="4 5">
    <name type="scientific">Williamsia herbipolensis</name>
    <dbReference type="NCBI Taxonomy" id="1603258"/>
    <lineage>
        <taxon>Bacteria</taxon>
        <taxon>Bacillati</taxon>
        <taxon>Actinomycetota</taxon>
        <taxon>Actinomycetes</taxon>
        <taxon>Mycobacteriales</taxon>
        <taxon>Nocardiaceae</taxon>
        <taxon>Williamsia</taxon>
    </lineage>
</organism>
<evidence type="ECO:0000313" key="5">
    <source>
        <dbReference type="Proteomes" id="UP001432128"/>
    </source>
</evidence>
<accession>A0AAU4K1H9</accession>
<sequence>MIRIAVALGQLGWALSHWWKRQDQFAWFTSYLADRQLIEPSRIILALSAAMVTLVPVVVLIDADLTTSLLAMLIASIVVGSGLSLMWVLFPWPSPARSRAWVCVCDVTILVGSLAQYKTLGGLYGCAAFGLVGGYIAFFHGARLLAAHLVFSLASASAIAGFILADDGAATSSVAVGIIQAVLIGISIPVATQFLMEALASDAAAAELDTLTGVLNRRGLERALDRLNSMDPDNVHGLAMIVADLDNFKEINDRFGHRYGDRVLAEIATRLRATLGVSGVVSRIGGDEFVVADSLRWTEPMRLANQVLHTISTTSDPPVTASVGVVHLTGRLPGHRSLMTTVLFTDLADAAMYEAKRAGGDTVRTRSHDYGAAVTGDPSPSPRPTQWPH</sequence>
<dbReference type="GO" id="GO:1902201">
    <property type="term" value="P:negative regulation of bacterial-type flagellum-dependent cell motility"/>
    <property type="evidence" value="ECO:0007669"/>
    <property type="project" value="TreeGrafter"/>
</dbReference>
<gene>
    <name evidence="4" type="ORF">OG579_19490</name>
</gene>
<feature type="domain" description="GGDEF" evidence="3">
    <location>
        <begin position="236"/>
        <end position="368"/>
    </location>
</feature>
<reference evidence="4 5" key="1">
    <citation type="submission" date="2022-10" db="EMBL/GenBank/DDBJ databases">
        <title>The complete genomes of actinobacterial strains from the NBC collection.</title>
        <authorList>
            <person name="Joergensen T.S."/>
            <person name="Alvarez Arevalo M."/>
            <person name="Sterndorff E.B."/>
            <person name="Faurdal D."/>
            <person name="Vuksanovic O."/>
            <person name="Mourched A.-S."/>
            <person name="Charusanti P."/>
            <person name="Shaw S."/>
            <person name="Blin K."/>
            <person name="Weber T."/>
        </authorList>
    </citation>
    <scope>NUCLEOTIDE SEQUENCE [LARGE SCALE GENOMIC DNA]</scope>
    <source>
        <strain evidence="4 5">NBC_00319</strain>
    </source>
</reference>
<evidence type="ECO:0000313" key="4">
    <source>
        <dbReference type="EMBL" id="WUM19849.1"/>
    </source>
</evidence>
<dbReference type="Proteomes" id="UP001432128">
    <property type="component" value="Chromosome"/>
</dbReference>
<feature type="transmembrane region" description="Helical" evidence="2">
    <location>
        <begin position="68"/>
        <end position="90"/>
    </location>
</feature>
<feature type="compositionally biased region" description="Basic and acidic residues" evidence="1">
    <location>
        <begin position="357"/>
        <end position="369"/>
    </location>
</feature>
<dbReference type="SUPFAM" id="SSF55073">
    <property type="entry name" value="Nucleotide cyclase"/>
    <property type="match status" value="1"/>
</dbReference>
<dbReference type="CDD" id="cd01949">
    <property type="entry name" value="GGDEF"/>
    <property type="match status" value="1"/>
</dbReference>
<dbReference type="SMART" id="SM00267">
    <property type="entry name" value="GGDEF"/>
    <property type="match status" value="1"/>
</dbReference>
<dbReference type="InterPro" id="IPR043128">
    <property type="entry name" value="Rev_trsase/Diguanyl_cyclase"/>
</dbReference>
<dbReference type="AlphaFoldDB" id="A0AAU4K1H9"/>
<keyword evidence="2" id="KW-0812">Transmembrane</keyword>